<reference evidence="1" key="1">
    <citation type="journal article" date="2014" name="Front. Microbiol.">
        <title>High frequency of phylogenetically diverse reductive dehalogenase-homologous genes in deep subseafloor sedimentary metagenomes.</title>
        <authorList>
            <person name="Kawai M."/>
            <person name="Futagami T."/>
            <person name="Toyoda A."/>
            <person name="Takaki Y."/>
            <person name="Nishi S."/>
            <person name="Hori S."/>
            <person name="Arai W."/>
            <person name="Tsubouchi T."/>
            <person name="Morono Y."/>
            <person name="Uchiyama I."/>
            <person name="Ito T."/>
            <person name="Fujiyama A."/>
            <person name="Inagaki F."/>
            <person name="Takami H."/>
        </authorList>
    </citation>
    <scope>NUCLEOTIDE SEQUENCE</scope>
    <source>
        <strain evidence="1">Expedition CK06-06</strain>
    </source>
</reference>
<protein>
    <submittedName>
        <fullName evidence="1">Uncharacterized protein</fullName>
    </submittedName>
</protein>
<sequence length="266" mass="31858">ALWRKLGIGKDKKKVRKELADQGWTDERIDTILDTAKFYPTAQDLILWQAREVYEPDAIAKYGLKDELERLEKEPFHKAGIDDEQIANYWMAHWQHPEWRTVQEMLFRTDLTEEDVWEWFRLVEIPPYWRDKLITIMYHPFTRVDVRRMNKIGVLDREETKRAYLDIGFNEEKAEKMTIFTELYNADPEDSEKTEEDRRKEELRGLTRTAVLKQYKDQLIDASLAGDYLTGLGYTEEVVDFYLAREDYNREEEKVDGYIKEGRIQA</sequence>
<dbReference type="EMBL" id="BARV01024910">
    <property type="protein sequence ID" value="GAI38521.1"/>
    <property type="molecule type" value="Genomic_DNA"/>
</dbReference>
<organism evidence="1">
    <name type="scientific">marine sediment metagenome</name>
    <dbReference type="NCBI Taxonomy" id="412755"/>
    <lineage>
        <taxon>unclassified sequences</taxon>
        <taxon>metagenomes</taxon>
        <taxon>ecological metagenomes</taxon>
    </lineage>
</organism>
<feature type="non-terminal residue" evidence="1">
    <location>
        <position position="266"/>
    </location>
</feature>
<name>X1P7V5_9ZZZZ</name>
<dbReference type="AlphaFoldDB" id="X1P7V5"/>
<evidence type="ECO:0000313" key="1">
    <source>
        <dbReference type="EMBL" id="GAI38521.1"/>
    </source>
</evidence>
<gene>
    <name evidence="1" type="ORF">S06H3_40566</name>
</gene>
<accession>X1P7V5</accession>
<comment type="caution">
    <text evidence="1">The sequence shown here is derived from an EMBL/GenBank/DDBJ whole genome shotgun (WGS) entry which is preliminary data.</text>
</comment>
<proteinExistence type="predicted"/>
<feature type="non-terminal residue" evidence="1">
    <location>
        <position position="1"/>
    </location>
</feature>